<accession>A0A1V9FDY7</accession>
<organism evidence="2 3">
    <name type="scientific">Niastella populi</name>
    <dbReference type="NCBI Taxonomy" id="550983"/>
    <lineage>
        <taxon>Bacteria</taxon>
        <taxon>Pseudomonadati</taxon>
        <taxon>Bacteroidota</taxon>
        <taxon>Chitinophagia</taxon>
        <taxon>Chitinophagales</taxon>
        <taxon>Chitinophagaceae</taxon>
        <taxon>Niastella</taxon>
    </lineage>
</organism>
<dbReference type="EMBL" id="LWBP01000199">
    <property type="protein sequence ID" value="OQP56584.1"/>
    <property type="molecule type" value="Genomic_DNA"/>
</dbReference>
<dbReference type="AlphaFoldDB" id="A0A1V9FDY7"/>
<comment type="caution">
    <text evidence="2">The sequence shown here is derived from an EMBL/GenBank/DDBJ whole genome shotgun (WGS) entry which is preliminary data.</text>
</comment>
<keyword evidence="3" id="KW-1185">Reference proteome</keyword>
<evidence type="ECO:0000313" key="2">
    <source>
        <dbReference type="EMBL" id="OQP56584.1"/>
    </source>
</evidence>
<sequence length="458" mass="51553">MRSLVLVPCLLLSLYSSAQVTPGAAGEPAPEKDALKFNLNQSGSHYFQFTVLNQTWVRYNESNPGTLVENRLKDNTVDIGLRRTRFQAFGQLTDKVFVYFQFGMNNFNSQFNTGNNRKLHAFFHDALGEYKISKDNQLKVGGGLTITNGLSRFSQPSITSIMTMDVPVFAQTTVDQTDEFSRKLSVYARGQIGKFDYRFILSDPFPITSSGATPPAIAEYAQFSQYGHNLQPQAYLMYQFFDHENHTTPYMTGTYLGKKKIFNIAVGGIFQKDAMWSKGPFITSDTVYEDMKLFAVESFLDMPLSSKQDAISAYAGFFNTDYGKNYLRYNGLMNPANGSAFNGPRGIPGHGPTFGNAHPMFGTGKVIYSQVGYLLPESFLKCKSRFLPYASFTHAKYDRLGDESMEIFNAGINCLINGHKSKLTLDWQNRPTYNVTITGDAVKEERKNSFILQYQVFF</sequence>
<keyword evidence="1" id="KW-0732">Signal</keyword>
<dbReference type="RefSeq" id="WP_081168823.1">
    <property type="nucleotide sequence ID" value="NZ_LWBP01000199.1"/>
</dbReference>
<evidence type="ECO:0000313" key="3">
    <source>
        <dbReference type="Proteomes" id="UP000192276"/>
    </source>
</evidence>
<dbReference type="Proteomes" id="UP000192276">
    <property type="component" value="Unassembled WGS sequence"/>
</dbReference>
<dbReference type="InterPro" id="IPR023614">
    <property type="entry name" value="Porin_dom_sf"/>
</dbReference>
<reference evidence="3" key="1">
    <citation type="submission" date="2016-04" db="EMBL/GenBank/DDBJ databases">
        <authorList>
            <person name="Chen L."/>
            <person name="Zhuang W."/>
            <person name="Wang G."/>
        </authorList>
    </citation>
    <scope>NUCLEOTIDE SEQUENCE [LARGE SCALE GENOMIC DNA]</scope>
    <source>
        <strain evidence="3">208</strain>
    </source>
</reference>
<proteinExistence type="predicted"/>
<dbReference type="Gene3D" id="2.40.160.10">
    <property type="entry name" value="Porin"/>
    <property type="match status" value="1"/>
</dbReference>
<dbReference type="OrthoDB" id="9771991at2"/>
<gene>
    <name evidence="2" type="ORF">A4R26_05335</name>
</gene>
<protein>
    <recommendedName>
        <fullName evidence="4">Porin</fullName>
    </recommendedName>
</protein>
<feature type="chain" id="PRO_5013206887" description="Porin" evidence="1">
    <location>
        <begin position="19"/>
        <end position="458"/>
    </location>
</feature>
<feature type="signal peptide" evidence="1">
    <location>
        <begin position="1"/>
        <end position="18"/>
    </location>
</feature>
<name>A0A1V9FDY7_9BACT</name>
<dbReference type="STRING" id="550983.A4R26_05335"/>
<evidence type="ECO:0000256" key="1">
    <source>
        <dbReference type="SAM" id="SignalP"/>
    </source>
</evidence>
<evidence type="ECO:0008006" key="4">
    <source>
        <dbReference type="Google" id="ProtNLM"/>
    </source>
</evidence>